<dbReference type="Proteomes" id="UP000254808">
    <property type="component" value="Chromosome"/>
</dbReference>
<dbReference type="InterPro" id="IPR035903">
    <property type="entry name" value="HesB-like_dom_sf"/>
</dbReference>
<dbReference type="GO" id="GO:0051537">
    <property type="term" value="F:2 iron, 2 sulfur cluster binding"/>
    <property type="evidence" value="ECO:0007669"/>
    <property type="project" value="UniProtKB-ARBA"/>
</dbReference>
<dbReference type="PANTHER" id="PTHR47265:SF1">
    <property type="entry name" value="IRON-SULFUR ASSEMBLY PROTEIN ISCA, CHLOROPLASTIC"/>
    <property type="match status" value="1"/>
</dbReference>
<name>A0A345UK51_9BACT</name>
<evidence type="ECO:0000313" key="3">
    <source>
        <dbReference type="Proteomes" id="UP000254808"/>
    </source>
</evidence>
<dbReference type="AlphaFoldDB" id="A0A345UK51"/>
<accession>A0A345UK51</accession>
<dbReference type="KEGG" id="cprv:CYPRO_1602"/>
<dbReference type="InterPro" id="IPR000361">
    <property type="entry name" value="ATAP_core_dom"/>
</dbReference>
<dbReference type="Gene3D" id="2.60.300.12">
    <property type="entry name" value="HesB-like domain"/>
    <property type="match status" value="1"/>
</dbReference>
<dbReference type="InterPro" id="IPR031108">
    <property type="entry name" value="IscA_plant_cyanobact"/>
</dbReference>
<dbReference type="GO" id="GO:0016226">
    <property type="term" value="P:iron-sulfur cluster assembly"/>
    <property type="evidence" value="ECO:0007669"/>
    <property type="project" value="InterPro"/>
</dbReference>
<dbReference type="EMBL" id="CP027806">
    <property type="protein sequence ID" value="AXJ00853.1"/>
    <property type="molecule type" value="Genomic_DNA"/>
</dbReference>
<dbReference type="PANTHER" id="PTHR47265">
    <property type="entry name" value="IRON-SULFUR ASSEMBLY PROTEIN ISCA, CHLOROPLASTIC"/>
    <property type="match status" value="1"/>
</dbReference>
<dbReference type="NCBIfam" id="TIGR00049">
    <property type="entry name" value="iron-sulfur cluster assembly accessory protein"/>
    <property type="match status" value="1"/>
</dbReference>
<organism evidence="2 3">
    <name type="scientific">Cyclonatronum proteinivorum</name>
    <dbReference type="NCBI Taxonomy" id="1457365"/>
    <lineage>
        <taxon>Bacteria</taxon>
        <taxon>Pseudomonadati</taxon>
        <taxon>Balneolota</taxon>
        <taxon>Balneolia</taxon>
        <taxon>Balneolales</taxon>
        <taxon>Cyclonatronaceae</taxon>
        <taxon>Cyclonatronum</taxon>
    </lineage>
</organism>
<dbReference type="SUPFAM" id="SSF89360">
    <property type="entry name" value="HesB-like domain"/>
    <property type="match status" value="1"/>
</dbReference>
<sequence length="112" mass="12125">MAITITERAAKRILEIKDQESRPESAVLRIGVAGGGCSGLSYKIDFDNEGPSENSKDQLFESQGIPIVVDMRSFLYLAGTELDYTDGLKGQGFHFVNPNASRTCSCGESFAV</sequence>
<feature type="domain" description="Core" evidence="1">
    <location>
        <begin position="1"/>
        <end position="108"/>
    </location>
</feature>
<dbReference type="InterPro" id="IPR016092">
    <property type="entry name" value="ATAP"/>
</dbReference>
<protein>
    <submittedName>
        <fullName evidence="2">Iron-sulfur cluster assembly protein</fullName>
    </submittedName>
</protein>
<dbReference type="OrthoDB" id="9801228at2"/>
<dbReference type="InterPro" id="IPR017870">
    <property type="entry name" value="FeS_cluster_insertion_CS"/>
</dbReference>
<evidence type="ECO:0000259" key="1">
    <source>
        <dbReference type="Pfam" id="PF01521"/>
    </source>
</evidence>
<reference evidence="2 3" key="1">
    <citation type="submission" date="2018-03" db="EMBL/GenBank/DDBJ databases">
        <title>Phenotypic and genomic properties of Cyclonatronum proteinivorum gen. nov., sp. nov., a haloalkaliphilic bacteroidete from soda lakes possessing Na+-translocating rhodopsin.</title>
        <authorList>
            <person name="Toshchakov S.V."/>
            <person name="Korzhenkov A."/>
            <person name="Samarov N.I."/>
            <person name="Kublanov I.V."/>
            <person name="Muntyan M.S."/>
            <person name="Sorokin D.Y."/>
        </authorList>
    </citation>
    <scope>NUCLEOTIDE SEQUENCE [LARGE SCALE GENOMIC DNA]</scope>
    <source>
        <strain evidence="2 3">Omega</strain>
    </source>
</reference>
<gene>
    <name evidence="2" type="ORF">CYPRO_1602</name>
</gene>
<dbReference type="Pfam" id="PF01521">
    <property type="entry name" value="Fe-S_biosyn"/>
    <property type="match status" value="1"/>
</dbReference>
<proteinExistence type="predicted"/>
<dbReference type="RefSeq" id="WP_114984108.1">
    <property type="nucleotide sequence ID" value="NZ_CP027806.1"/>
</dbReference>
<dbReference type="GO" id="GO:0030674">
    <property type="term" value="F:protein-macromolecule adaptor activity"/>
    <property type="evidence" value="ECO:0007669"/>
    <property type="project" value="TreeGrafter"/>
</dbReference>
<evidence type="ECO:0000313" key="2">
    <source>
        <dbReference type="EMBL" id="AXJ00853.1"/>
    </source>
</evidence>
<keyword evidence="3" id="KW-1185">Reference proteome</keyword>
<dbReference type="PROSITE" id="PS01152">
    <property type="entry name" value="HESB"/>
    <property type="match status" value="1"/>
</dbReference>